<evidence type="ECO:0000313" key="1">
    <source>
        <dbReference type="EMBL" id="RLO04361.1"/>
    </source>
</evidence>
<dbReference type="InterPro" id="IPR050587">
    <property type="entry name" value="GNT1/Glycosyltrans_8"/>
</dbReference>
<accession>A0A9X8H8B6</accession>
<evidence type="ECO:0000313" key="2">
    <source>
        <dbReference type="Proteomes" id="UP000275652"/>
    </source>
</evidence>
<dbReference type="Gene3D" id="3.90.550.10">
    <property type="entry name" value="Spore Coat Polysaccharide Biosynthesis Protein SpsA, Chain A"/>
    <property type="match status" value="1"/>
</dbReference>
<dbReference type="EMBL" id="QUTI01029003">
    <property type="protein sequence ID" value="RLO04361.1"/>
    <property type="molecule type" value="Genomic_DNA"/>
</dbReference>
<dbReference type="SUPFAM" id="SSF53448">
    <property type="entry name" value="Nucleotide-diphospho-sugar transferases"/>
    <property type="match status" value="1"/>
</dbReference>
<dbReference type="InterPro" id="IPR029044">
    <property type="entry name" value="Nucleotide-diphossugar_trans"/>
</dbReference>
<organism evidence="1 2">
    <name type="scientific">Aphanomyces astaci</name>
    <name type="common">Crayfish plague agent</name>
    <dbReference type="NCBI Taxonomy" id="112090"/>
    <lineage>
        <taxon>Eukaryota</taxon>
        <taxon>Sar</taxon>
        <taxon>Stramenopiles</taxon>
        <taxon>Oomycota</taxon>
        <taxon>Saprolegniomycetes</taxon>
        <taxon>Saprolegniales</taxon>
        <taxon>Verrucalvaceae</taxon>
        <taxon>Aphanomyces</taxon>
    </lineage>
</organism>
<name>A0A9X8H8B6_APHAT</name>
<dbReference type="PANTHER" id="PTHR11183">
    <property type="entry name" value="GLYCOGENIN SUBFAMILY MEMBER"/>
    <property type="match status" value="1"/>
</dbReference>
<proteinExistence type="predicted"/>
<evidence type="ECO:0008006" key="3">
    <source>
        <dbReference type="Google" id="ProtNLM"/>
    </source>
</evidence>
<dbReference type="AlphaFoldDB" id="A0A9X8H8B6"/>
<sequence length="586" mass="66304">ARTVCNAVIMAHNIRKLGTPPSIPIVTLVVDDVPAAIVQRLTAAGIVAIPVAHWKQAGVPSNAEWVSSLTKLRIFEARGYDKVIYLDSDAVIQRNLDHLFHLGDAVLWAPHAYYIGEQYAFGSTLLVFSPSSNQTFETIERAMATPPRPDYYDMDVLNDLFRTTCGYLPNHYVVLTYTIVDDVTWSFASKAERILSTYVHHFSPGLGIFKPWNTPRTVLDHRDASYEPLFYDILAEYWDHEDAMCAWLQAGNHPTGQKEQHTNFDGNLHRRFNLNGAGQPEEIPDTDALTAYMLKLRETERAVTCTHLVNYLKRHHNDWLEAYLQDKRCGYQTLLRLLQTFYGRDLDEMRKAFALVFNTAFDGLSSDCIFNVEETGMSYDMPPNAIWAVRGGSSKISSGEKHSFRMPAVLSVRADGSKLPILFIMRGMPGGLIEKTEFDDFPIGHFYAIQQRAWMDSCVWAYYLRSVLKPQVHAPSVLHLDNFDSRVSERAMKIAIEEAGCIVTPIPPNSTSAVGRLMLVLWHLSSDICDLRLKEDLIEGDDDEGIDLMTVSAQMKRLAMVQHAIKAWALKTPQEVRRSFSKTIPQ</sequence>
<comment type="caution">
    <text evidence="1">The sequence shown here is derived from an EMBL/GenBank/DDBJ whole genome shotgun (WGS) entry which is preliminary data.</text>
</comment>
<protein>
    <recommendedName>
        <fullName evidence="3">DDE-1 domain-containing protein</fullName>
    </recommendedName>
</protein>
<reference evidence="1 2" key="1">
    <citation type="journal article" date="2018" name="J. Invertebr. Pathol.">
        <title>New genotyping method for the causative agent of crayfish plague (Aphanomyces astaci) based on whole genome data.</title>
        <authorList>
            <person name="Minardi D."/>
            <person name="Studholme D.J."/>
            <person name="van der Giezen M."/>
            <person name="Pretto T."/>
            <person name="Oidtmann B."/>
        </authorList>
    </citation>
    <scope>NUCLEOTIDE SEQUENCE [LARGE SCALE GENOMIC DNA]</scope>
    <source>
        <strain evidence="1 2">KB13</strain>
    </source>
</reference>
<dbReference type="Proteomes" id="UP000275652">
    <property type="component" value="Unassembled WGS sequence"/>
</dbReference>
<feature type="non-terminal residue" evidence="1">
    <location>
        <position position="1"/>
    </location>
</feature>
<gene>
    <name evidence="1" type="ORF">DYB28_007608</name>
</gene>